<reference evidence="2" key="1">
    <citation type="journal article" date="2019" name="Int. J. Syst. Evol. Microbiol.">
        <title>The Global Catalogue of Microorganisms (GCM) 10K type strain sequencing project: providing services to taxonomists for standard genome sequencing and annotation.</title>
        <authorList>
            <consortium name="The Broad Institute Genomics Platform"/>
            <consortium name="The Broad Institute Genome Sequencing Center for Infectious Disease"/>
            <person name="Wu L."/>
            <person name="Ma J."/>
        </authorList>
    </citation>
    <scope>NUCLEOTIDE SEQUENCE [LARGE SCALE GENOMIC DNA]</scope>
    <source>
        <strain evidence="2">KCTC 52274</strain>
    </source>
</reference>
<name>A0ABW5LCL2_9FLAO</name>
<accession>A0ABW5LCL2</accession>
<dbReference type="InterPro" id="IPR013783">
    <property type="entry name" value="Ig-like_fold"/>
</dbReference>
<gene>
    <name evidence="1" type="ORF">ACFSR1_04305</name>
</gene>
<organism evidence="1 2">
    <name type="scientific">Aquimarina rubra</name>
    <dbReference type="NCBI Taxonomy" id="1920033"/>
    <lineage>
        <taxon>Bacteria</taxon>
        <taxon>Pseudomonadati</taxon>
        <taxon>Bacteroidota</taxon>
        <taxon>Flavobacteriia</taxon>
        <taxon>Flavobacteriales</taxon>
        <taxon>Flavobacteriaceae</taxon>
        <taxon>Aquimarina</taxon>
    </lineage>
</organism>
<proteinExistence type="predicted"/>
<evidence type="ECO:0008006" key="3">
    <source>
        <dbReference type="Google" id="ProtNLM"/>
    </source>
</evidence>
<dbReference type="Gene3D" id="2.60.40.10">
    <property type="entry name" value="Immunoglobulins"/>
    <property type="match status" value="2"/>
</dbReference>
<keyword evidence="2" id="KW-1185">Reference proteome</keyword>
<protein>
    <recommendedName>
        <fullName evidence="3">Fibronectin type-III domain-containing protein</fullName>
    </recommendedName>
</protein>
<dbReference type="PROSITE" id="PS51257">
    <property type="entry name" value="PROKAR_LIPOPROTEIN"/>
    <property type="match status" value="1"/>
</dbReference>
<dbReference type="EMBL" id="JBHULE010000008">
    <property type="protein sequence ID" value="MFD2561881.1"/>
    <property type="molecule type" value="Genomic_DNA"/>
</dbReference>
<dbReference type="RefSeq" id="WP_378289991.1">
    <property type="nucleotide sequence ID" value="NZ_JBHULE010000008.1"/>
</dbReference>
<evidence type="ECO:0000313" key="1">
    <source>
        <dbReference type="EMBL" id="MFD2561881.1"/>
    </source>
</evidence>
<comment type="caution">
    <text evidence="1">The sequence shown here is derived from an EMBL/GenBank/DDBJ whole genome shotgun (WGS) entry which is preliminary data.</text>
</comment>
<evidence type="ECO:0000313" key="2">
    <source>
        <dbReference type="Proteomes" id="UP001597319"/>
    </source>
</evidence>
<sequence length="320" mass="35759">MRKYVRYITIVCISFFIGCDDIIEDDITNDLITTVAPQDMTQIEGNSVQFRWNPIDGADEYRIQINNVALNSIILDSLVNTSVFNYAMNPGEYQWRVRGENFAYQTAYSFNAAFSVISSTDLSGQTVLLNNPLNNLYTNDVAITFSWQGISTATFYKFQILKVEGTTETVVFEDENVVDTSITIGNTTITEDAEYIWQVSAENDTSFTDYFRRTFFIDTENPSAPNLVTPTVGQNFTTSQEVSFTWNFDNDTGVIQSGITGTIQIASDENFSNVVLSDSNAAGSFSNTFDTAGTYYWRVRGLDEAGNTGDYNSTGQFNVN</sequence>
<dbReference type="Proteomes" id="UP001597319">
    <property type="component" value="Unassembled WGS sequence"/>
</dbReference>